<dbReference type="InterPro" id="IPR000719">
    <property type="entry name" value="Prot_kinase_dom"/>
</dbReference>
<comment type="similarity">
    <text evidence="1">Belongs to the protein kinase superfamily. AGC Ser/Thr protein kinase family.</text>
</comment>
<dbReference type="AlphaFoldDB" id="W7B190"/>
<evidence type="ECO:0000259" key="12">
    <source>
        <dbReference type="PROSITE" id="PS50011"/>
    </source>
</evidence>
<dbReference type="InterPro" id="IPR017441">
    <property type="entry name" value="Protein_kinase_ATP_BS"/>
</dbReference>
<dbReference type="EMBL" id="KI965394">
    <property type="protein sequence ID" value="EUD74679.1"/>
    <property type="molecule type" value="Genomic_DNA"/>
</dbReference>
<comment type="catalytic activity">
    <reaction evidence="9">
        <text>L-threonyl-[protein] + ATP = O-phospho-L-threonyl-[protein] + ADP + H(+)</text>
        <dbReference type="Rhea" id="RHEA:46608"/>
        <dbReference type="Rhea" id="RHEA-COMP:11060"/>
        <dbReference type="Rhea" id="RHEA-COMP:11605"/>
        <dbReference type="ChEBI" id="CHEBI:15378"/>
        <dbReference type="ChEBI" id="CHEBI:30013"/>
        <dbReference type="ChEBI" id="CHEBI:30616"/>
        <dbReference type="ChEBI" id="CHEBI:61977"/>
        <dbReference type="ChEBI" id="CHEBI:456216"/>
        <dbReference type="EC" id="2.7.11.1"/>
    </reaction>
</comment>
<feature type="domain" description="AGC-kinase C-terminal" evidence="13">
    <location>
        <begin position="632"/>
        <end position="700"/>
    </location>
</feature>
<dbReference type="Gene3D" id="3.30.200.20">
    <property type="entry name" value="Phosphorylase Kinase, domain 1"/>
    <property type="match status" value="1"/>
</dbReference>
<keyword evidence="7 14" id="KW-0418">Kinase</keyword>
<dbReference type="PROSITE" id="PS50011">
    <property type="entry name" value="PROTEIN_KINASE_DOM"/>
    <property type="match status" value="1"/>
</dbReference>
<dbReference type="CDD" id="cd05123">
    <property type="entry name" value="STKc_AGC"/>
    <property type="match status" value="1"/>
</dbReference>
<accession>W7B190</accession>
<evidence type="ECO:0000313" key="15">
    <source>
        <dbReference type="Proteomes" id="UP000030659"/>
    </source>
</evidence>
<keyword evidence="4" id="KW-0597">Phosphoprotein</keyword>
<dbReference type="SMART" id="SM00220">
    <property type="entry name" value="S_TKc"/>
    <property type="match status" value="1"/>
</dbReference>
<keyword evidence="8 11" id="KW-0067">ATP-binding</keyword>
<evidence type="ECO:0000259" key="13">
    <source>
        <dbReference type="PROSITE" id="PS51285"/>
    </source>
</evidence>
<evidence type="ECO:0000256" key="7">
    <source>
        <dbReference type="ARBA" id="ARBA00022777"/>
    </source>
</evidence>
<reference evidence="14 15" key="1">
    <citation type="submission" date="2013-02" db="EMBL/GenBank/DDBJ databases">
        <title>The Genome Sequence of Plasmodium vinckei petteri CR.</title>
        <authorList>
            <consortium name="The Broad Institute Genome Sequencing Platform"/>
            <consortium name="The Broad Institute Genome Sequencing Center for Infectious Disease"/>
            <person name="Neafsey D."/>
            <person name="Cheeseman I."/>
            <person name="Volkman S."/>
            <person name="Adams J."/>
            <person name="Walker B."/>
            <person name="Young S.K."/>
            <person name="Zeng Q."/>
            <person name="Gargeya S."/>
            <person name="Fitzgerald M."/>
            <person name="Haas B."/>
            <person name="Abouelleil A."/>
            <person name="Alvarado L."/>
            <person name="Arachchi H.M."/>
            <person name="Berlin A.M."/>
            <person name="Chapman S.B."/>
            <person name="Dewar J."/>
            <person name="Goldberg J."/>
            <person name="Griggs A."/>
            <person name="Gujja S."/>
            <person name="Hansen M."/>
            <person name="Howarth C."/>
            <person name="Imamovic A."/>
            <person name="Larimer J."/>
            <person name="McCowan C."/>
            <person name="Murphy C."/>
            <person name="Neiman D."/>
            <person name="Pearson M."/>
            <person name="Priest M."/>
            <person name="Roberts A."/>
            <person name="Saif S."/>
            <person name="Shea T."/>
            <person name="Sisk P."/>
            <person name="Sykes S."/>
            <person name="Wortman J."/>
            <person name="Nusbaum C."/>
            <person name="Birren B."/>
        </authorList>
    </citation>
    <scope>NUCLEOTIDE SEQUENCE [LARGE SCALE GENOMIC DNA]</scope>
    <source>
        <strain evidence="14 15">CR</strain>
    </source>
</reference>
<protein>
    <recommendedName>
        <fullName evidence="2">non-specific serine/threonine protein kinase</fullName>
        <ecNumber evidence="2">2.7.11.1</ecNumber>
    </recommendedName>
</protein>
<evidence type="ECO:0000256" key="2">
    <source>
        <dbReference type="ARBA" id="ARBA00012513"/>
    </source>
</evidence>
<dbReference type="PROSITE" id="PS00108">
    <property type="entry name" value="PROTEIN_KINASE_ST"/>
    <property type="match status" value="1"/>
</dbReference>
<sequence length="700" mass="82059">MNRLKIFKYFSDKYKQKNNPISDGSDEILIQRKNFKSYFNFIISKARKKNKNNNIELSKGYNKVNSHESTKDTPFQSEKGLKKSSSIWNKFTVNKNSNKNSNNINPAKTVNKLNKLTSEIFKEPQKGRKPFCFIKSNSHGERTKLHKIGNENHKKKGIIKTQFLKRKNNKKMELVMPTHKYTNHMNNKTSEKNVIPSSNKDINIFKNKLNKILIKDINKRHTCKTQIKKANPINVDNDIFTRHKFTYNKPISSNDKNMHIKKNKEIAEKNQVLNNIQSKPSAPKQKKISQIDPQDEMLMKYRNDFIQNLKNDMCSKDNLKNYNLNMNNNKNNSQTLNCDNLYIHDMHEKSKKKRSSKFIPLSNKKKRRLKPESFNFLKVIGKGSYGKVLLVKHLRSNKLYAMKILRKENIISQNQLEHTKVEKNILKSVSHPFIVKMYYTFQTSKKLYFILEYCPGGELFFHLSKLKKFTEEIARFYISEIIVALQYLHKLSIIYRDLKPENVLLDKYGHIRLTDFGLSKECVSDNNSAKSLCGTPEYLSPEIIQQTGHGKSADWWSLGIMLYEMVTGKLPFNGKSRDVLFENIKYKKIKISNKLSPEVGDLLKKLLQKNPRKRLGSGITDAEEIKKHPFFKNINWDDVSSKKISPPFKPVLFNTTDLRNFDDEFLCMSLRRSDKFDSHSFDFNPQNTLFRDFSYNFNDN</sequence>
<dbReference type="InterPro" id="IPR045270">
    <property type="entry name" value="STKc_AGC"/>
</dbReference>
<evidence type="ECO:0000256" key="1">
    <source>
        <dbReference type="ARBA" id="ARBA00009903"/>
    </source>
</evidence>
<dbReference type="SMART" id="SM00133">
    <property type="entry name" value="S_TK_X"/>
    <property type="match status" value="1"/>
</dbReference>
<dbReference type="Proteomes" id="UP000030659">
    <property type="component" value="Unassembled WGS sequence"/>
</dbReference>
<name>W7B190_PLAVN</name>
<dbReference type="PANTHER" id="PTHR24351">
    <property type="entry name" value="RIBOSOMAL PROTEIN S6 KINASE"/>
    <property type="match status" value="1"/>
</dbReference>
<evidence type="ECO:0000256" key="10">
    <source>
        <dbReference type="ARBA" id="ARBA00048679"/>
    </source>
</evidence>
<dbReference type="FunFam" id="3.30.200.20:FF:000524">
    <property type="entry name" value="Non-specific serine/threonine protein kinase"/>
    <property type="match status" value="1"/>
</dbReference>
<dbReference type="SUPFAM" id="SSF56112">
    <property type="entry name" value="Protein kinase-like (PK-like)"/>
    <property type="match status" value="1"/>
</dbReference>
<evidence type="ECO:0000256" key="9">
    <source>
        <dbReference type="ARBA" id="ARBA00047899"/>
    </source>
</evidence>
<dbReference type="InterPro" id="IPR011009">
    <property type="entry name" value="Kinase-like_dom_sf"/>
</dbReference>
<evidence type="ECO:0000256" key="6">
    <source>
        <dbReference type="ARBA" id="ARBA00022741"/>
    </source>
</evidence>
<evidence type="ECO:0000313" key="14">
    <source>
        <dbReference type="EMBL" id="EUD74679.1"/>
    </source>
</evidence>
<feature type="domain" description="Protein kinase" evidence="12">
    <location>
        <begin position="374"/>
        <end position="631"/>
    </location>
</feature>
<feature type="binding site" evidence="11">
    <location>
        <position position="403"/>
    </location>
    <ligand>
        <name>ATP</name>
        <dbReference type="ChEBI" id="CHEBI:30616"/>
    </ligand>
</feature>
<gene>
    <name evidence="14" type="ORF">YYG_00630</name>
</gene>
<keyword evidence="3" id="KW-0723">Serine/threonine-protein kinase</keyword>
<evidence type="ECO:0000256" key="5">
    <source>
        <dbReference type="ARBA" id="ARBA00022679"/>
    </source>
</evidence>
<dbReference type="FunFam" id="1.10.510.10:FF:000048">
    <property type="entry name" value="Protein kinase C"/>
    <property type="match status" value="1"/>
</dbReference>
<organism evidence="14 15">
    <name type="scientific">Plasmodium vinckei petteri</name>
    <dbReference type="NCBI Taxonomy" id="138298"/>
    <lineage>
        <taxon>Eukaryota</taxon>
        <taxon>Sar</taxon>
        <taxon>Alveolata</taxon>
        <taxon>Apicomplexa</taxon>
        <taxon>Aconoidasida</taxon>
        <taxon>Haemosporida</taxon>
        <taxon>Plasmodiidae</taxon>
        <taxon>Plasmodium</taxon>
        <taxon>Plasmodium (Vinckeia)</taxon>
    </lineage>
</organism>
<proteinExistence type="inferred from homology"/>
<keyword evidence="5" id="KW-0808">Transferase</keyword>
<evidence type="ECO:0000256" key="4">
    <source>
        <dbReference type="ARBA" id="ARBA00022553"/>
    </source>
</evidence>
<evidence type="ECO:0000256" key="8">
    <source>
        <dbReference type="ARBA" id="ARBA00022840"/>
    </source>
</evidence>
<dbReference type="InterPro" id="IPR000961">
    <property type="entry name" value="AGC-kinase_C"/>
</dbReference>
<evidence type="ECO:0000256" key="11">
    <source>
        <dbReference type="PROSITE-ProRule" id="PRU10141"/>
    </source>
</evidence>
<dbReference type="Pfam" id="PF00069">
    <property type="entry name" value="Pkinase"/>
    <property type="match status" value="1"/>
</dbReference>
<dbReference type="EC" id="2.7.11.1" evidence="2"/>
<dbReference type="InterPro" id="IPR008271">
    <property type="entry name" value="Ser/Thr_kinase_AS"/>
</dbReference>
<dbReference type="PROSITE" id="PS00107">
    <property type="entry name" value="PROTEIN_KINASE_ATP"/>
    <property type="match status" value="1"/>
</dbReference>
<dbReference type="GO" id="GO:0004674">
    <property type="term" value="F:protein serine/threonine kinase activity"/>
    <property type="evidence" value="ECO:0007669"/>
    <property type="project" value="UniProtKB-KW"/>
</dbReference>
<comment type="catalytic activity">
    <reaction evidence="10">
        <text>L-seryl-[protein] + ATP = O-phospho-L-seryl-[protein] + ADP + H(+)</text>
        <dbReference type="Rhea" id="RHEA:17989"/>
        <dbReference type="Rhea" id="RHEA-COMP:9863"/>
        <dbReference type="Rhea" id="RHEA-COMP:11604"/>
        <dbReference type="ChEBI" id="CHEBI:15378"/>
        <dbReference type="ChEBI" id="CHEBI:29999"/>
        <dbReference type="ChEBI" id="CHEBI:30616"/>
        <dbReference type="ChEBI" id="CHEBI:83421"/>
        <dbReference type="ChEBI" id="CHEBI:456216"/>
        <dbReference type="EC" id="2.7.11.1"/>
    </reaction>
</comment>
<dbReference type="Gene3D" id="1.10.510.10">
    <property type="entry name" value="Transferase(Phosphotransferase) domain 1"/>
    <property type="match status" value="1"/>
</dbReference>
<dbReference type="GO" id="GO:0005524">
    <property type="term" value="F:ATP binding"/>
    <property type="evidence" value="ECO:0007669"/>
    <property type="project" value="UniProtKB-UniRule"/>
</dbReference>
<evidence type="ECO:0000256" key="3">
    <source>
        <dbReference type="ARBA" id="ARBA00022527"/>
    </source>
</evidence>
<keyword evidence="6 11" id="KW-0547">Nucleotide-binding</keyword>
<dbReference type="PROSITE" id="PS51285">
    <property type="entry name" value="AGC_KINASE_CTER"/>
    <property type="match status" value="1"/>
</dbReference>